<dbReference type="EMBL" id="QUTG01004638">
    <property type="protein sequence ID" value="RHY87572.1"/>
    <property type="molecule type" value="Genomic_DNA"/>
</dbReference>
<dbReference type="VEuPathDB" id="FungiDB:H257_04497"/>
<dbReference type="AlphaFoldDB" id="A0A3R6WEG1"/>
<evidence type="ECO:0000313" key="2">
    <source>
        <dbReference type="EMBL" id="RHY87572.1"/>
    </source>
</evidence>
<proteinExistence type="predicted"/>
<feature type="region of interest" description="Disordered" evidence="1">
    <location>
        <begin position="598"/>
        <end position="630"/>
    </location>
</feature>
<accession>A0A3R6WEG1</accession>
<feature type="compositionally biased region" description="Basic residues" evidence="1">
    <location>
        <begin position="601"/>
        <end position="614"/>
    </location>
</feature>
<organism evidence="2 3">
    <name type="scientific">Aphanomyces astaci</name>
    <name type="common">Crayfish plague agent</name>
    <dbReference type="NCBI Taxonomy" id="112090"/>
    <lineage>
        <taxon>Eukaryota</taxon>
        <taxon>Sar</taxon>
        <taxon>Stramenopiles</taxon>
        <taxon>Oomycota</taxon>
        <taxon>Saprolegniomycetes</taxon>
        <taxon>Saprolegniales</taxon>
        <taxon>Verrucalvaceae</taxon>
        <taxon>Aphanomyces</taxon>
    </lineage>
</organism>
<evidence type="ECO:0000256" key="1">
    <source>
        <dbReference type="SAM" id="MobiDB-lite"/>
    </source>
</evidence>
<comment type="caution">
    <text evidence="2">The sequence shown here is derived from an EMBL/GenBank/DDBJ whole genome shotgun (WGS) entry which is preliminary data.</text>
</comment>
<evidence type="ECO:0000313" key="3">
    <source>
        <dbReference type="Proteomes" id="UP000285712"/>
    </source>
</evidence>
<dbReference type="Proteomes" id="UP000285712">
    <property type="component" value="Unassembled WGS sequence"/>
</dbReference>
<protein>
    <submittedName>
        <fullName evidence="2">Uncharacterized protein</fullName>
    </submittedName>
</protein>
<reference evidence="2 3" key="1">
    <citation type="submission" date="2018-08" db="EMBL/GenBank/DDBJ databases">
        <title>Aphanomyces genome sequencing and annotation.</title>
        <authorList>
            <person name="Minardi D."/>
            <person name="Oidtmann B."/>
            <person name="Van Der Giezen M."/>
            <person name="Studholme D.J."/>
        </authorList>
    </citation>
    <scope>NUCLEOTIDE SEQUENCE [LARGE SCALE GENOMIC DNA]</scope>
    <source>
        <strain evidence="2 3">Sv</strain>
    </source>
</reference>
<gene>
    <name evidence="2" type="ORF">DYB35_009305</name>
</gene>
<dbReference type="Gene3D" id="1.10.720.80">
    <property type="match status" value="1"/>
</dbReference>
<name>A0A3R6WEG1_APHAT</name>
<sequence length="630" mass="67957">MCHVKVVLLCKGRGGDAASYRPTRDESQWWNRRDALVRCVSSFLHGPWSAHCTSRELVLLHDEDYARIHMTVANPLSCRLLPTEQNIVSAWKSAAASSSSASKDRFDSPWTCRVERVPESGASTSSAAAVQHMDSKRQVLEHIQAHCSLDFLREHGLNSKPDVVLRKTNKKALVQAWHQWTSQHKPPKSSSSASPLESIFAELLHVPSASIVAGYLHESCESELPCFNPPPLPAADPNLHVVLFLGAVRDMHPSENALLRRVCASKNIPLTGVRLGAVPEFTSKILSVVAFHQARGVLGPALLHQLASSKHELTTASTKHETSSTGSSTSPMHVHVLCSVPLRQADLSTALGQRQGPLWAMVRVTVATLWRSHYMRTSSSTQGDIISTEGTPSPPGNVDRGSATFADSTVAPPLTTTLTFLLADGVHVTFEQETFVTCMAEQHQAAPTEFQILQAIISQSSGAAVKSTSIHDVKDGEAMAAWMAAAVAPSVVLDLDDGDDDGGVVGKSLVDAMYASPEPAAASGGAATVAVLLSLHPTEVLPTHEALRRATAALGLPVVRQRIVHTPVTDTAAASITMLQHFAYQHRLVEVLHVMATTSRNKSKTKAKKAKKNARRYDDDSTSSKQMKRA</sequence>